<gene>
    <name evidence="1" type="ORF">SAMN05443377_11255</name>
</gene>
<dbReference type="AlphaFoldDB" id="A0A1H9SBS0"/>
<organism evidence="1 2">
    <name type="scientific">Propionibacterium cyclohexanicum</name>
    <dbReference type="NCBI Taxonomy" id="64702"/>
    <lineage>
        <taxon>Bacteria</taxon>
        <taxon>Bacillati</taxon>
        <taxon>Actinomycetota</taxon>
        <taxon>Actinomycetes</taxon>
        <taxon>Propionibacteriales</taxon>
        <taxon>Propionibacteriaceae</taxon>
        <taxon>Propionibacterium</taxon>
    </lineage>
</organism>
<dbReference type="Proteomes" id="UP000198815">
    <property type="component" value="Unassembled WGS sequence"/>
</dbReference>
<accession>A0A1H9SBS0</accession>
<keyword evidence="2" id="KW-1185">Reference proteome</keyword>
<protein>
    <submittedName>
        <fullName evidence="1">Uncharacterized protein</fullName>
    </submittedName>
</protein>
<dbReference type="EMBL" id="FOGZ01000012">
    <property type="protein sequence ID" value="SER82486.1"/>
    <property type="molecule type" value="Genomic_DNA"/>
</dbReference>
<evidence type="ECO:0000313" key="2">
    <source>
        <dbReference type="Proteomes" id="UP000198815"/>
    </source>
</evidence>
<proteinExistence type="predicted"/>
<reference evidence="2" key="1">
    <citation type="submission" date="2016-10" db="EMBL/GenBank/DDBJ databases">
        <authorList>
            <person name="Varghese N."/>
            <person name="Submissions S."/>
        </authorList>
    </citation>
    <scope>NUCLEOTIDE SEQUENCE [LARGE SCALE GENOMIC DNA]</scope>
    <source>
        <strain evidence="2">DSM 16859</strain>
    </source>
</reference>
<dbReference type="RefSeq" id="WP_143052844.1">
    <property type="nucleotide sequence ID" value="NZ_FOGZ01000012.1"/>
</dbReference>
<sequence length="190" mass="20668">MSGIDINLIRAQFAAPQGTGRERAQTELILRMCDEIERLWSEAQWHDLRGAVVGGMASGMMERNEATIDALDLAGRRLAHELVVEMRRCQRCRDSLALAEIAAGESASVFVVGDLGVPHLGRQIVVDGRERGTLRALSQASRHPDVEHEDAAPVEAASSGHRVHLMTDTGEFDVDAMVSCMLVPPTSDQS</sequence>
<name>A0A1H9SBS0_9ACTN</name>
<evidence type="ECO:0000313" key="1">
    <source>
        <dbReference type="EMBL" id="SER82486.1"/>
    </source>
</evidence>